<protein>
    <recommendedName>
        <fullName evidence="2">Aldehyde dehydrogenase domain-containing protein</fullName>
    </recommendedName>
</protein>
<dbReference type="InterPro" id="IPR050740">
    <property type="entry name" value="Aldehyde_DH_Superfamily"/>
</dbReference>
<feature type="non-terminal residue" evidence="3">
    <location>
        <position position="1"/>
    </location>
</feature>
<dbReference type="Pfam" id="PF00171">
    <property type="entry name" value="Aldedh"/>
    <property type="match status" value="1"/>
</dbReference>
<dbReference type="InterPro" id="IPR015590">
    <property type="entry name" value="Aldehyde_DH_dom"/>
</dbReference>
<dbReference type="InterPro" id="IPR016162">
    <property type="entry name" value="Ald_DH_N"/>
</dbReference>
<dbReference type="GO" id="GO:0009450">
    <property type="term" value="P:gamma-aminobutyric acid catabolic process"/>
    <property type="evidence" value="ECO:0007669"/>
    <property type="project" value="TreeGrafter"/>
</dbReference>
<feature type="domain" description="Aldehyde dehydrogenase" evidence="2">
    <location>
        <begin position="1"/>
        <end position="340"/>
    </location>
</feature>
<dbReference type="AlphaFoldDB" id="A0A1X6NJA6"/>
<dbReference type="PANTHER" id="PTHR43353">
    <property type="entry name" value="SUCCINATE-SEMIALDEHYDE DEHYDROGENASE, MITOCHONDRIAL"/>
    <property type="match status" value="1"/>
</dbReference>
<dbReference type="PANTHER" id="PTHR43353:SF5">
    <property type="entry name" value="SUCCINATE-SEMIALDEHYDE DEHYDROGENASE, MITOCHONDRIAL"/>
    <property type="match status" value="1"/>
</dbReference>
<dbReference type="Gene3D" id="3.40.605.10">
    <property type="entry name" value="Aldehyde Dehydrogenase, Chain A, domain 1"/>
    <property type="match status" value="1"/>
</dbReference>
<dbReference type="InterPro" id="IPR016163">
    <property type="entry name" value="Ald_DH_C"/>
</dbReference>
<keyword evidence="4" id="KW-1185">Reference proteome</keyword>
<name>A0A1X6NJA6_PORUM</name>
<dbReference type="OrthoDB" id="310895at2759"/>
<evidence type="ECO:0000313" key="3">
    <source>
        <dbReference type="EMBL" id="OSX68433.1"/>
    </source>
</evidence>
<organism evidence="3 4">
    <name type="scientific">Porphyra umbilicalis</name>
    <name type="common">Purple laver</name>
    <name type="synonym">Red alga</name>
    <dbReference type="NCBI Taxonomy" id="2786"/>
    <lineage>
        <taxon>Eukaryota</taxon>
        <taxon>Rhodophyta</taxon>
        <taxon>Bangiophyceae</taxon>
        <taxon>Bangiales</taxon>
        <taxon>Bangiaceae</taxon>
        <taxon>Porphyra</taxon>
    </lineage>
</organism>
<dbReference type="InterPro" id="IPR016161">
    <property type="entry name" value="Ald_DH/histidinol_DH"/>
</dbReference>
<reference evidence="3 4" key="1">
    <citation type="submission" date="2017-03" db="EMBL/GenBank/DDBJ databases">
        <title>WGS assembly of Porphyra umbilicalis.</title>
        <authorList>
            <person name="Brawley S.H."/>
            <person name="Blouin N.A."/>
            <person name="Ficko-Blean E."/>
            <person name="Wheeler G.L."/>
            <person name="Lohr M."/>
            <person name="Goodson H.V."/>
            <person name="Jenkins J.W."/>
            <person name="Blaby-Haas C.E."/>
            <person name="Helliwell K.E."/>
            <person name="Chan C."/>
            <person name="Marriage T."/>
            <person name="Bhattacharya D."/>
            <person name="Klein A.S."/>
            <person name="Badis Y."/>
            <person name="Brodie J."/>
            <person name="Cao Y."/>
            <person name="Collen J."/>
            <person name="Dittami S.M."/>
            <person name="Gachon C.M."/>
            <person name="Green B.R."/>
            <person name="Karpowicz S."/>
            <person name="Kim J.W."/>
            <person name="Kudahl U."/>
            <person name="Lin S."/>
            <person name="Michel G."/>
            <person name="Mittag M."/>
            <person name="Olson B.J."/>
            <person name="Pangilinan J."/>
            <person name="Peng Y."/>
            <person name="Qiu H."/>
            <person name="Shu S."/>
            <person name="Singer J.T."/>
            <person name="Smith A.G."/>
            <person name="Sprecher B.N."/>
            <person name="Wagner V."/>
            <person name="Wang W."/>
            <person name="Wang Z.-Y."/>
            <person name="Yan J."/>
            <person name="Yarish C."/>
            <person name="Zoeuner-Riek S."/>
            <person name="Zhuang Y."/>
            <person name="Zou Y."/>
            <person name="Lindquist E.A."/>
            <person name="Grimwood J."/>
            <person name="Barry K."/>
            <person name="Rokhsar D.S."/>
            <person name="Schmutz J."/>
            <person name="Stiller J.W."/>
            <person name="Grossman A.R."/>
            <person name="Prochnik S.E."/>
        </authorList>
    </citation>
    <scope>NUCLEOTIDE SEQUENCE [LARGE SCALE GENOMIC DNA]</scope>
    <source>
        <strain evidence="3">4086291</strain>
    </source>
</reference>
<dbReference type="Proteomes" id="UP000218209">
    <property type="component" value="Unassembled WGS sequence"/>
</dbReference>
<dbReference type="SUPFAM" id="SSF53720">
    <property type="entry name" value="ALDH-like"/>
    <property type="match status" value="1"/>
</dbReference>
<evidence type="ECO:0000313" key="4">
    <source>
        <dbReference type="Proteomes" id="UP000218209"/>
    </source>
</evidence>
<proteinExistence type="predicted"/>
<accession>A0A1X6NJA6</accession>
<dbReference type="GO" id="GO:0004777">
    <property type="term" value="F:succinate-semialdehyde dehydrogenase (NAD+) activity"/>
    <property type="evidence" value="ECO:0007669"/>
    <property type="project" value="TreeGrafter"/>
</dbReference>
<keyword evidence="1" id="KW-0560">Oxidoreductase</keyword>
<dbReference type="EMBL" id="KV920563">
    <property type="protein sequence ID" value="OSX68433.1"/>
    <property type="molecule type" value="Genomic_DNA"/>
</dbReference>
<gene>
    <name evidence="3" type="ORF">BU14_2812s0001</name>
</gene>
<evidence type="ECO:0000259" key="2">
    <source>
        <dbReference type="Pfam" id="PF00171"/>
    </source>
</evidence>
<evidence type="ECO:0000256" key="1">
    <source>
        <dbReference type="ARBA" id="ARBA00023002"/>
    </source>
</evidence>
<dbReference type="Gene3D" id="3.40.309.10">
    <property type="entry name" value="Aldehyde Dehydrogenase, Chain A, domain 2"/>
    <property type="match status" value="1"/>
</dbReference>
<sequence length="344" mass="33234">PVGIVAAITPWNFPLAMLARKAAPAALAGCPVVAKPAAETPLSALALAALAPLPPGVLNVVASADAAAVGDTWMAAPAVRKVSFTGSTGVGVGVARAAAPAGKRVSLELGGHAPFIVTAAADVAAAVDGLLAARLRCAGQTCISPGRVLVAEAVAGAFTGRLAARLAAVAAVGDPAVPPPAGATRVGPLIHGGAVDKVAALVDDAVARGATLVAGGGVVAAADGGGAAGRVVAPALLTGVTDAMRVFREEAFGPVFGVATYTTEAEVVARANSLPVGLAAYVYAGADEGRRLACRLQAGMVGVNSVALSDARGGGGGVRLSGVGREGGRGGVDAYLELKYTLVG</sequence>